<dbReference type="EMBL" id="GBXM01104728">
    <property type="protein sequence ID" value="JAH03849.1"/>
    <property type="molecule type" value="Transcribed_RNA"/>
</dbReference>
<sequence>MYDRHILKSFNNACLSREMNTKSTWRKTGMFS</sequence>
<proteinExistence type="predicted"/>
<protein>
    <submittedName>
        <fullName evidence="1">Uncharacterized protein</fullName>
    </submittedName>
</protein>
<reference evidence="1" key="1">
    <citation type="submission" date="2014-11" db="EMBL/GenBank/DDBJ databases">
        <authorList>
            <person name="Amaro Gonzalez C."/>
        </authorList>
    </citation>
    <scope>NUCLEOTIDE SEQUENCE</scope>
</reference>
<organism evidence="1">
    <name type="scientific">Anguilla anguilla</name>
    <name type="common">European freshwater eel</name>
    <name type="synonym">Muraena anguilla</name>
    <dbReference type="NCBI Taxonomy" id="7936"/>
    <lineage>
        <taxon>Eukaryota</taxon>
        <taxon>Metazoa</taxon>
        <taxon>Chordata</taxon>
        <taxon>Craniata</taxon>
        <taxon>Vertebrata</taxon>
        <taxon>Euteleostomi</taxon>
        <taxon>Actinopterygii</taxon>
        <taxon>Neopterygii</taxon>
        <taxon>Teleostei</taxon>
        <taxon>Anguilliformes</taxon>
        <taxon>Anguillidae</taxon>
        <taxon>Anguilla</taxon>
    </lineage>
</organism>
<name>A0A0E9PH51_ANGAN</name>
<reference evidence="1" key="2">
    <citation type="journal article" date="2015" name="Fish Shellfish Immunol.">
        <title>Early steps in the European eel (Anguilla anguilla)-Vibrio vulnificus interaction in the gills: Role of the RtxA13 toxin.</title>
        <authorList>
            <person name="Callol A."/>
            <person name="Pajuelo D."/>
            <person name="Ebbesson L."/>
            <person name="Teles M."/>
            <person name="MacKenzie S."/>
            <person name="Amaro C."/>
        </authorList>
    </citation>
    <scope>NUCLEOTIDE SEQUENCE</scope>
</reference>
<accession>A0A0E9PH51</accession>
<dbReference type="AlphaFoldDB" id="A0A0E9PH51"/>
<evidence type="ECO:0000313" key="1">
    <source>
        <dbReference type="EMBL" id="JAH03849.1"/>
    </source>
</evidence>